<gene>
    <name evidence="2" type="ORF">B4088_2753</name>
</gene>
<sequence length="261" mass="29586">MEYNLFTAQGDILDRYYPPKGEFVRFESEEHYNQKGQEWGLFDKNPKEQFLYKRDGKTYYVTIKGYEEYGENGSSNTLVIEFEDGNLSCILPSYLDSMQSASFGNDSDVAEDQDEAPKKPAKKPKTKKTSPKEKEATADVPKPNNDSVIKPVTTGDKKVTLPEDKIGFTAIVKAFDTVPNPFSSSNPETEVIIFEKITMNTDPITELDYAWCGYSNTLKKVELQVGDALDFQAKVVKKKINKKLDIDVLYKINNPSKLLKK</sequence>
<evidence type="ECO:0000313" key="3">
    <source>
        <dbReference type="Proteomes" id="UP000076482"/>
    </source>
</evidence>
<dbReference type="PATRIC" id="fig|1396.535.peg.1795"/>
<dbReference type="Proteomes" id="UP000076482">
    <property type="component" value="Unassembled WGS sequence"/>
</dbReference>
<dbReference type="EMBL" id="LJKE01000045">
    <property type="protein sequence ID" value="KZD65996.1"/>
    <property type="molecule type" value="Genomic_DNA"/>
</dbReference>
<evidence type="ECO:0000313" key="2">
    <source>
        <dbReference type="EMBL" id="KZD65996.1"/>
    </source>
</evidence>
<reference evidence="2 3" key="1">
    <citation type="submission" date="2015-09" db="EMBL/GenBank/DDBJ databases">
        <title>Bacillus cereus food isolates.</title>
        <authorList>
            <person name="Boekhorst J."/>
        </authorList>
    </citation>
    <scope>NUCLEOTIDE SEQUENCE [LARGE SCALE GENOMIC DNA]</scope>
    <source>
        <strain evidence="2 3">B4088</strain>
    </source>
</reference>
<comment type="caution">
    <text evidence="2">The sequence shown here is derived from an EMBL/GenBank/DDBJ whole genome shotgun (WGS) entry which is preliminary data.</text>
</comment>
<protein>
    <submittedName>
        <fullName evidence="2">Uncharacterized protein</fullName>
    </submittedName>
</protein>
<dbReference type="AlphaFoldDB" id="A0A161T5F4"/>
<feature type="region of interest" description="Disordered" evidence="1">
    <location>
        <begin position="102"/>
        <end position="152"/>
    </location>
</feature>
<name>A0A161T5F4_BACCE</name>
<dbReference type="RefSeq" id="WP_064774863.1">
    <property type="nucleotide sequence ID" value="NZ_LJKE01000045.1"/>
</dbReference>
<organism evidence="2 3">
    <name type="scientific">Bacillus cereus</name>
    <dbReference type="NCBI Taxonomy" id="1396"/>
    <lineage>
        <taxon>Bacteria</taxon>
        <taxon>Bacillati</taxon>
        <taxon>Bacillota</taxon>
        <taxon>Bacilli</taxon>
        <taxon>Bacillales</taxon>
        <taxon>Bacillaceae</taxon>
        <taxon>Bacillus</taxon>
        <taxon>Bacillus cereus group</taxon>
    </lineage>
</organism>
<accession>A0A161T5F4</accession>
<proteinExistence type="predicted"/>
<evidence type="ECO:0000256" key="1">
    <source>
        <dbReference type="SAM" id="MobiDB-lite"/>
    </source>
</evidence>
<feature type="compositionally biased region" description="Basic residues" evidence="1">
    <location>
        <begin position="119"/>
        <end position="129"/>
    </location>
</feature>